<dbReference type="InterPro" id="IPR016167">
    <property type="entry name" value="FAD-bd_PCMH_sub1"/>
</dbReference>
<dbReference type="SUPFAM" id="SSF56176">
    <property type="entry name" value="FAD-binding/transporter-associated domain-like"/>
    <property type="match status" value="1"/>
</dbReference>
<protein>
    <submittedName>
        <fullName evidence="7">FAD-binding oxidoreductase</fullName>
    </submittedName>
</protein>
<reference evidence="7 8" key="1">
    <citation type="submission" date="2020-02" db="EMBL/GenBank/DDBJ databases">
        <title>Acidophilic actinobacteria isolated from forest soil.</title>
        <authorList>
            <person name="Golinska P."/>
        </authorList>
    </citation>
    <scope>NUCLEOTIDE SEQUENCE [LARGE SCALE GENOMIC DNA]</scope>
    <source>
        <strain evidence="7 8">NL8</strain>
    </source>
</reference>
<dbReference type="Pfam" id="PF01565">
    <property type="entry name" value="FAD_binding_4"/>
    <property type="match status" value="1"/>
</dbReference>
<evidence type="ECO:0000256" key="5">
    <source>
        <dbReference type="ARBA" id="ARBA00023002"/>
    </source>
</evidence>
<dbReference type="InterPro" id="IPR016169">
    <property type="entry name" value="FAD-bd_PCMH_sub2"/>
</dbReference>
<keyword evidence="8" id="KW-1185">Reference proteome</keyword>
<evidence type="ECO:0000259" key="6">
    <source>
        <dbReference type="PROSITE" id="PS51387"/>
    </source>
</evidence>
<dbReference type="EMBL" id="JAAFYZ010000092">
    <property type="protein sequence ID" value="MBS2550134.1"/>
    <property type="molecule type" value="Genomic_DNA"/>
</dbReference>
<keyword evidence="4" id="KW-0274">FAD</keyword>
<evidence type="ECO:0000313" key="7">
    <source>
        <dbReference type="EMBL" id="MBS2550134.1"/>
    </source>
</evidence>
<dbReference type="Gene3D" id="3.30.43.10">
    <property type="entry name" value="Uridine Diphospho-n-acetylenolpyruvylglucosamine Reductase, domain 2"/>
    <property type="match status" value="1"/>
</dbReference>
<dbReference type="RefSeq" id="WP_212012331.1">
    <property type="nucleotide sequence ID" value="NZ_JAAFYZ010000092.1"/>
</dbReference>
<feature type="domain" description="FAD-binding PCMH-type" evidence="6">
    <location>
        <begin position="36"/>
        <end position="204"/>
    </location>
</feature>
<evidence type="ECO:0000256" key="2">
    <source>
        <dbReference type="ARBA" id="ARBA00005466"/>
    </source>
</evidence>
<dbReference type="PANTHER" id="PTHR42973">
    <property type="entry name" value="BINDING OXIDOREDUCTASE, PUTATIVE (AFU_ORTHOLOGUE AFUA_1G17690)-RELATED"/>
    <property type="match status" value="1"/>
</dbReference>
<keyword evidence="5" id="KW-0560">Oxidoreductase</keyword>
<dbReference type="InterPro" id="IPR036318">
    <property type="entry name" value="FAD-bd_PCMH-like_sf"/>
</dbReference>
<sequence>MSESPLSTLRDAVRGEVLLPGDEGFDTAHRPWNLAIEQDVRAVVTAADAADVAALVRYANEAGARIAVQPTGHGASGTAAGTILLRTARLDDLTIDAEDRTARIGAGVTSGALNIAAAAHGLVHKPGSSPTVSVAGYTLGGGVGFFARKYGMSSDHVIEFELVTADGQPVRASAEENPDLFHALAGGGGDFAIVTALTLRLHEEPELFGGTVFWPLAQAAEVFNAFREVTAAAPVELSVWAGTVQLPGGGPAMVAVSVAYLGSDSDGRALLKPFEALGGVLRGEWRPLPLAEIAAITNDPVDPGPSVSRTELLGRFDADVIETLLTGPIAPLLGIQVRHLGGALADARPGPRGPVSEQYLVYLLGLAFTPEAGAAVAAKQAELVAALGDAVSGGRLVTFLGATDTLAEAFSDAEVERLRAVKREWDPRGRFVANFPLGE</sequence>
<dbReference type="Proteomes" id="UP000730482">
    <property type="component" value="Unassembled WGS sequence"/>
</dbReference>
<comment type="similarity">
    <text evidence="2">Belongs to the oxygen-dependent FAD-linked oxidoreductase family.</text>
</comment>
<evidence type="ECO:0000313" key="8">
    <source>
        <dbReference type="Proteomes" id="UP000730482"/>
    </source>
</evidence>
<dbReference type="Gene3D" id="3.30.465.10">
    <property type="match status" value="1"/>
</dbReference>
<name>A0ABS5KVS5_9ACTN</name>
<dbReference type="InterPro" id="IPR006094">
    <property type="entry name" value="Oxid_FAD_bind_N"/>
</dbReference>
<organism evidence="7 8">
    <name type="scientific">Catenulispora pinistramenti</name>
    <dbReference type="NCBI Taxonomy" id="2705254"/>
    <lineage>
        <taxon>Bacteria</taxon>
        <taxon>Bacillati</taxon>
        <taxon>Actinomycetota</taxon>
        <taxon>Actinomycetes</taxon>
        <taxon>Catenulisporales</taxon>
        <taxon>Catenulisporaceae</taxon>
        <taxon>Catenulispora</taxon>
    </lineage>
</organism>
<evidence type="ECO:0000256" key="3">
    <source>
        <dbReference type="ARBA" id="ARBA00022630"/>
    </source>
</evidence>
<comment type="cofactor">
    <cofactor evidence="1">
        <name>FAD</name>
        <dbReference type="ChEBI" id="CHEBI:57692"/>
    </cofactor>
</comment>
<dbReference type="InterPro" id="IPR016166">
    <property type="entry name" value="FAD-bd_PCMH"/>
</dbReference>
<evidence type="ECO:0000256" key="4">
    <source>
        <dbReference type="ARBA" id="ARBA00022827"/>
    </source>
</evidence>
<gene>
    <name evidence="7" type="ORF">KGQ19_25025</name>
</gene>
<dbReference type="PANTHER" id="PTHR42973:SF39">
    <property type="entry name" value="FAD-BINDING PCMH-TYPE DOMAIN-CONTAINING PROTEIN"/>
    <property type="match status" value="1"/>
</dbReference>
<keyword evidence="3" id="KW-0285">Flavoprotein</keyword>
<accession>A0ABS5KVS5</accession>
<proteinExistence type="inferred from homology"/>
<evidence type="ECO:0000256" key="1">
    <source>
        <dbReference type="ARBA" id="ARBA00001974"/>
    </source>
</evidence>
<dbReference type="InterPro" id="IPR050416">
    <property type="entry name" value="FAD-linked_Oxidoreductase"/>
</dbReference>
<dbReference type="Gene3D" id="3.40.462.20">
    <property type="match status" value="1"/>
</dbReference>
<comment type="caution">
    <text evidence="7">The sequence shown here is derived from an EMBL/GenBank/DDBJ whole genome shotgun (WGS) entry which is preliminary data.</text>
</comment>
<dbReference type="PROSITE" id="PS51387">
    <property type="entry name" value="FAD_PCMH"/>
    <property type="match status" value="1"/>
</dbReference>